<evidence type="ECO:0000256" key="1">
    <source>
        <dbReference type="SAM" id="Coils"/>
    </source>
</evidence>
<gene>
    <name evidence="2" type="ORF">H8706_07740</name>
</gene>
<name>A0A926IT59_9FIRM</name>
<sequence>MATVTKIDKDIAAAKSKIAELQKKIRELETKRVEAENLQIVKLVKTVNIDNKTLTALLKAYATGEFELPEKYKAELENKEDTDNENEQN</sequence>
<dbReference type="RefSeq" id="WP_178471666.1">
    <property type="nucleotide sequence ID" value="NZ_JACRTE010000008.1"/>
</dbReference>
<organism evidence="2 3">
    <name type="scientific">Qingrenia yutianensis</name>
    <dbReference type="NCBI Taxonomy" id="2763676"/>
    <lineage>
        <taxon>Bacteria</taxon>
        <taxon>Bacillati</taxon>
        <taxon>Bacillota</taxon>
        <taxon>Clostridia</taxon>
        <taxon>Eubacteriales</taxon>
        <taxon>Oscillospiraceae</taxon>
        <taxon>Qingrenia</taxon>
    </lineage>
</organism>
<proteinExistence type="predicted"/>
<dbReference type="EMBL" id="JACRTE010000008">
    <property type="protein sequence ID" value="MBC8596761.1"/>
    <property type="molecule type" value="Genomic_DNA"/>
</dbReference>
<accession>A0A926IT59</accession>
<dbReference type="AlphaFoldDB" id="A0A926IT59"/>
<evidence type="ECO:0000313" key="2">
    <source>
        <dbReference type="EMBL" id="MBC8596761.1"/>
    </source>
</evidence>
<dbReference type="Proteomes" id="UP000647416">
    <property type="component" value="Unassembled WGS sequence"/>
</dbReference>
<comment type="caution">
    <text evidence="2">The sequence shown here is derived from an EMBL/GenBank/DDBJ whole genome shotgun (WGS) entry which is preliminary data.</text>
</comment>
<dbReference type="InterPro" id="IPR025464">
    <property type="entry name" value="DUF4315"/>
</dbReference>
<reference evidence="2" key="1">
    <citation type="submission" date="2020-08" db="EMBL/GenBank/DDBJ databases">
        <title>Genome public.</title>
        <authorList>
            <person name="Liu C."/>
            <person name="Sun Q."/>
        </authorList>
    </citation>
    <scope>NUCLEOTIDE SEQUENCE</scope>
    <source>
        <strain evidence="2">NSJ-50</strain>
    </source>
</reference>
<protein>
    <submittedName>
        <fullName evidence="2">DUF4315 family protein</fullName>
    </submittedName>
</protein>
<dbReference type="Pfam" id="PF14193">
    <property type="entry name" value="DUF4315"/>
    <property type="match status" value="1"/>
</dbReference>
<keyword evidence="3" id="KW-1185">Reference proteome</keyword>
<feature type="coiled-coil region" evidence="1">
    <location>
        <begin position="4"/>
        <end position="41"/>
    </location>
</feature>
<evidence type="ECO:0000313" key="3">
    <source>
        <dbReference type="Proteomes" id="UP000647416"/>
    </source>
</evidence>
<keyword evidence="1" id="KW-0175">Coiled coil</keyword>